<dbReference type="VEuPathDB" id="FungiDB:ASPNIDRAFT2_1166546"/>
<evidence type="ECO:0000313" key="2">
    <source>
        <dbReference type="EMBL" id="GAQ35676.1"/>
    </source>
</evidence>
<feature type="region of interest" description="Disordered" evidence="1">
    <location>
        <begin position="266"/>
        <end position="287"/>
    </location>
</feature>
<accession>A0A124BVC2</accession>
<name>A0A124BVC2_ASPNG</name>
<organism evidence="2 3">
    <name type="scientific">Aspergillus niger</name>
    <dbReference type="NCBI Taxonomy" id="5061"/>
    <lineage>
        <taxon>Eukaryota</taxon>
        <taxon>Fungi</taxon>
        <taxon>Dikarya</taxon>
        <taxon>Ascomycota</taxon>
        <taxon>Pezizomycotina</taxon>
        <taxon>Eurotiomycetes</taxon>
        <taxon>Eurotiomycetidae</taxon>
        <taxon>Eurotiales</taxon>
        <taxon>Aspergillaceae</taxon>
        <taxon>Aspergillus</taxon>
        <taxon>Aspergillus subgen. Circumdati</taxon>
    </lineage>
</organism>
<proteinExistence type="predicted"/>
<reference evidence="3" key="1">
    <citation type="journal article" date="2016" name="Genome Announc.">
        <title>Draft genome sequence of Aspergillus niger strain An76.</title>
        <authorList>
            <person name="Gong W."/>
            <person name="Cheng Z."/>
            <person name="Zhang H."/>
            <person name="Liu L."/>
            <person name="Gao P."/>
            <person name="Wang L."/>
        </authorList>
    </citation>
    <scope>NUCLEOTIDE SEQUENCE [LARGE SCALE GENOMIC DNA]</scope>
    <source>
        <strain evidence="3">An76</strain>
    </source>
</reference>
<dbReference type="VEuPathDB" id="FungiDB:ATCC64974_83600"/>
<comment type="caution">
    <text evidence="2">The sequence shown here is derived from an EMBL/GenBank/DDBJ whole genome shotgun (WGS) entry which is preliminary data.</text>
</comment>
<gene>
    <name evidence="2" type="ORF">ABL_01265</name>
</gene>
<dbReference type="VEuPathDB" id="FungiDB:ATCC64974_83590"/>
<evidence type="ECO:0000256" key="1">
    <source>
        <dbReference type="SAM" id="MobiDB-lite"/>
    </source>
</evidence>
<dbReference type="EMBL" id="BCMY01000002">
    <property type="protein sequence ID" value="GAQ35676.1"/>
    <property type="molecule type" value="Genomic_DNA"/>
</dbReference>
<feature type="compositionally biased region" description="Basic and acidic residues" evidence="1">
    <location>
        <begin position="271"/>
        <end position="287"/>
    </location>
</feature>
<dbReference type="AlphaFoldDB" id="A0A124BVC2"/>
<dbReference type="VEuPathDB" id="FungiDB:M747DRAFT_296391"/>
<dbReference type="VEuPathDB" id="FungiDB:An03g01630"/>
<dbReference type="Proteomes" id="UP000068243">
    <property type="component" value="Unassembled WGS sequence"/>
</dbReference>
<dbReference type="OrthoDB" id="3001700at2759"/>
<protein>
    <submittedName>
        <fullName evidence="2">Similar to An03g01630</fullName>
    </submittedName>
</protein>
<dbReference type="VEuPathDB" id="FungiDB:An03g01640"/>
<sequence>MDSIKQTMGTTPNHTEEEQRKLYDNLPAEQRDKQSFTEWVKEAYNEQYEKWMPWLEDQYLKWFGKGDNKASYVTKDNLSKTKVTGVKQVDQIQDDVNNLVGNQLGENGLLAPVGNMVSKEGFNRAERGGKDENGSYGGPLGGATDPIVDNSKKAGQGLATGIQSAGSSVASGAKSWGTTTIKMPHTKTDTAFRYPQNEDQSRRLRNTTQDQRAAQRQQYSSESATAASLAADPTSNWGPEEFFETTVDEYGQPVTDQWAFTDGARMSRGVSGHDEADAFEAANDKFD</sequence>
<dbReference type="PaxDb" id="5061-CADANGAP00003109"/>
<dbReference type="VEuPathDB" id="FungiDB:ASPNIDRAFT2_1176848"/>
<feature type="region of interest" description="Disordered" evidence="1">
    <location>
        <begin position="126"/>
        <end position="250"/>
    </location>
</feature>
<feature type="compositionally biased region" description="Low complexity" evidence="1">
    <location>
        <begin position="164"/>
        <end position="177"/>
    </location>
</feature>
<dbReference type="VEuPathDB" id="FungiDB:M747DRAFT_371071"/>
<feature type="compositionally biased region" description="Low complexity" evidence="1">
    <location>
        <begin position="207"/>
        <end position="235"/>
    </location>
</feature>
<evidence type="ECO:0000313" key="3">
    <source>
        <dbReference type="Proteomes" id="UP000068243"/>
    </source>
</evidence>